<dbReference type="Proteomes" id="UP001634394">
    <property type="component" value="Unassembled WGS sequence"/>
</dbReference>
<dbReference type="EMBL" id="JBJQND010000005">
    <property type="protein sequence ID" value="KAL3876367.1"/>
    <property type="molecule type" value="Genomic_DNA"/>
</dbReference>
<keyword evidence="3" id="KW-1185">Reference proteome</keyword>
<dbReference type="EMBL" id="JBJQND010000005">
    <property type="protein sequence ID" value="KAL3876366.1"/>
    <property type="molecule type" value="Genomic_DNA"/>
</dbReference>
<evidence type="ECO:0008006" key="4">
    <source>
        <dbReference type="Google" id="ProtNLM"/>
    </source>
</evidence>
<name>A0ABD3WUB7_SINWO</name>
<dbReference type="EMBL" id="JBJQND010000005">
    <property type="protein sequence ID" value="KAL3876369.1"/>
    <property type="molecule type" value="Genomic_DNA"/>
</dbReference>
<comment type="caution">
    <text evidence="2">The sequence shown here is derived from an EMBL/GenBank/DDBJ whole genome shotgun (WGS) entry which is preliminary data.</text>
</comment>
<keyword evidence="1" id="KW-0812">Transmembrane</keyword>
<accession>A0ABD3WUB7</accession>
<evidence type="ECO:0000313" key="2">
    <source>
        <dbReference type="EMBL" id="KAL3876368.1"/>
    </source>
</evidence>
<dbReference type="EMBL" id="JBJQND010000005">
    <property type="protein sequence ID" value="KAL3876368.1"/>
    <property type="molecule type" value="Genomic_DNA"/>
</dbReference>
<organism evidence="2 3">
    <name type="scientific">Sinanodonta woodiana</name>
    <name type="common">Chinese pond mussel</name>
    <name type="synonym">Anodonta woodiana</name>
    <dbReference type="NCBI Taxonomy" id="1069815"/>
    <lineage>
        <taxon>Eukaryota</taxon>
        <taxon>Metazoa</taxon>
        <taxon>Spiralia</taxon>
        <taxon>Lophotrochozoa</taxon>
        <taxon>Mollusca</taxon>
        <taxon>Bivalvia</taxon>
        <taxon>Autobranchia</taxon>
        <taxon>Heteroconchia</taxon>
        <taxon>Palaeoheterodonta</taxon>
        <taxon>Unionida</taxon>
        <taxon>Unionoidea</taxon>
        <taxon>Unionidae</taxon>
        <taxon>Unioninae</taxon>
        <taxon>Sinanodonta</taxon>
    </lineage>
</organism>
<dbReference type="AlphaFoldDB" id="A0ABD3WUB7"/>
<keyword evidence="1" id="KW-0472">Membrane</keyword>
<feature type="transmembrane region" description="Helical" evidence="1">
    <location>
        <begin position="52"/>
        <end position="85"/>
    </location>
</feature>
<keyword evidence="1" id="KW-1133">Transmembrane helix</keyword>
<evidence type="ECO:0000256" key="1">
    <source>
        <dbReference type="SAM" id="Phobius"/>
    </source>
</evidence>
<gene>
    <name evidence="2" type="ORF">ACJMK2_034221</name>
</gene>
<dbReference type="Pfam" id="PF16015">
    <property type="entry name" value="Promethin"/>
    <property type="match status" value="1"/>
</dbReference>
<sequence length="156" mass="17226">MMAGTFERSIPTDEKEESKLKEFFRFIDEYFELDKKLQNAKTYAEDHPIGSLFFLIITAMCTGPIICFVIFVGGSVTVTFCGFLFVEGTFLIIAIMVLGGVLVFVCLLAVGICIFLLALAYIVKISGDLYQKSTEAIQSYLPSVNSSKQGMVAKAE</sequence>
<evidence type="ECO:0000313" key="3">
    <source>
        <dbReference type="Proteomes" id="UP001634394"/>
    </source>
</evidence>
<proteinExistence type="predicted"/>
<protein>
    <recommendedName>
        <fullName evidence="4">Promethin</fullName>
    </recommendedName>
</protein>
<feature type="transmembrane region" description="Helical" evidence="1">
    <location>
        <begin position="91"/>
        <end position="123"/>
    </location>
</feature>
<reference evidence="2 3" key="1">
    <citation type="submission" date="2024-11" db="EMBL/GenBank/DDBJ databases">
        <title>Chromosome-level genome assembly of the freshwater bivalve Anodonta woodiana.</title>
        <authorList>
            <person name="Chen X."/>
        </authorList>
    </citation>
    <scope>NUCLEOTIDE SEQUENCE [LARGE SCALE GENOMIC DNA]</scope>
    <source>
        <strain evidence="2">MN2024</strain>
        <tissue evidence="2">Gills</tissue>
    </source>
</reference>